<gene>
    <name evidence="2" type="ORF">AB6A68_13695</name>
</gene>
<evidence type="ECO:0000313" key="2">
    <source>
        <dbReference type="EMBL" id="MEX6430875.1"/>
    </source>
</evidence>
<sequence>MLTQRRLQVALGLIWLLDAGLQFQPYMFSRRFVANFLAMNAMFQPHVVANVILDATKFLLPHAAAWNTLFAVTQLVIGVGLLWRRTVRAALVASFAWVLGVWAIGEGLGGLLTPVMGSPLAGFPGAVLLYGLLGLVLWPTGRPERYTVADAGPLGARGAGALWALLWFGAAVEQVGAGFGQLSPKAVMISVIVMNEANEPSWLVHLDQLAAGVTRSIGNPIAVFFALVEVLIGVLVLRGHQTKKALWVAIALSVVFWIVGQDFGGVLAGGATDLNAGPLYVLLALSVYPLTVDRAKDDLAPAANPGSPSLE</sequence>
<proteinExistence type="predicted"/>
<keyword evidence="1" id="KW-0812">Transmembrane</keyword>
<protein>
    <recommendedName>
        <fullName evidence="4">DoxX protein</fullName>
    </recommendedName>
</protein>
<accession>A0ABV3Y5S1</accession>
<keyword evidence="1" id="KW-0472">Membrane</keyword>
<dbReference type="EMBL" id="JBFSHR010000102">
    <property type="protein sequence ID" value="MEX6430875.1"/>
    <property type="molecule type" value="Genomic_DNA"/>
</dbReference>
<dbReference type="Proteomes" id="UP001560267">
    <property type="component" value="Unassembled WGS sequence"/>
</dbReference>
<feature type="transmembrane region" description="Helical" evidence="1">
    <location>
        <begin position="244"/>
        <end position="260"/>
    </location>
</feature>
<reference evidence="2 3" key="1">
    <citation type="submission" date="2024-07" db="EMBL/GenBank/DDBJ databases">
        <title>Draft Genome Sequence of Ferrimicrobium acidiphilum Strain YE2023, Isolated from a Pulp of Bioleach Reactor.</title>
        <authorList>
            <person name="Elkina Y.A."/>
            <person name="Bulaeva A.G."/>
            <person name="Beletsky A.V."/>
            <person name="Mardanov A.V."/>
        </authorList>
    </citation>
    <scope>NUCLEOTIDE SEQUENCE [LARGE SCALE GENOMIC DNA]</scope>
    <source>
        <strain evidence="2 3">YE2023</strain>
    </source>
</reference>
<keyword evidence="1" id="KW-1133">Transmembrane helix</keyword>
<dbReference type="RefSeq" id="WP_369084984.1">
    <property type="nucleotide sequence ID" value="NZ_JBFSHR010000102.1"/>
</dbReference>
<feature type="transmembrane region" description="Helical" evidence="1">
    <location>
        <begin position="120"/>
        <end position="138"/>
    </location>
</feature>
<keyword evidence="3" id="KW-1185">Reference proteome</keyword>
<feature type="transmembrane region" description="Helical" evidence="1">
    <location>
        <begin position="65"/>
        <end position="83"/>
    </location>
</feature>
<organism evidence="2 3">
    <name type="scientific">Ferrimicrobium acidiphilum</name>
    <dbReference type="NCBI Taxonomy" id="121039"/>
    <lineage>
        <taxon>Bacteria</taxon>
        <taxon>Bacillati</taxon>
        <taxon>Actinomycetota</taxon>
        <taxon>Acidimicrobiia</taxon>
        <taxon>Acidimicrobiales</taxon>
        <taxon>Acidimicrobiaceae</taxon>
        <taxon>Ferrimicrobium</taxon>
    </lineage>
</organism>
<feature type="transmembrane region" description="Helical" evidence="1">
    <location>
        <begin position="89"/>
        <end position="108"/>
    </location>
</feature>
<feature type="transmembrane region" description="Helical" evidence="1">
    <location>
        <begin position="217"/>
        <end position="237"/>
    </location>
</feature>
<comment type="caution">
    <text evidence="2">The sequence shown here is derived from an EMBL/GenBank/DDBJ whole genome shotgun (WGS) entry which is preliminary data.</text>
</comment>
<evidence type="ECO:0000313" key="3">
    <source>
        <dbReference type="Proteomes" id="UP001560267"/>
    </source>
</evidence>
<feature type="transmembrane region" description="Helical" evidence="1">
    <location>
        <begin position="32"/>
        <end position="53"/>
    </location>
</feature>
<name>A0ABV3Y5S1_9ACTN</name>
<evidence type="ECO:0008006" key="4">
    <source>
        <dbReference type="Google" id="ProtNLM"/>
    </source>
</evidence>
<evidence type="ECO:0000256" key="1">
    <source>
        <dbReference type="SAM" id="Phobius"/>
    </source>
</evidence>